<protein>
    <submittedName>
        <fullName evidence="2">Uncharacterized protein</fullName>
    </submittedName>
</protein>
<reference evidence="2" key="1">
    <citation type="submission" date="2025-08" db="UniProtKB">
        <authorList>
            <consortium name="Ensembl"/>
        </authorList>
    </citation>
    <scope>IDENTIFICATION</scope>
</reference>
<proteinExistence type="predicted"/>
<reference evidence="2" key="2">
    <citation type="submission" date="2025-09" db="UniProtKB">
        <authorList>
            <consortium name="Ensembl"/>
        </authorList>
    </citation>
    <scope>IDENTIFICATION</scope>
</reference>
<dbReference type="AlphaFoldDB" id="A0A673YJ05"/>
<organism evidence="2 3">
    <name type="scientific">Salmo trutta</name>
    <name type="common">Brown trout</name>
    <dbReference type="NCBI Taxonomy" id="8032"/>
    <lineage>
        <taxon>Eukaryota</taxon>
        <taxon>Metazoa</taxon>
        <taxon>Chordata</taxon>
        <taxon>Craniata</taxon>
        <taxon>Vertebrata</taxon>
        <taxon>Euteleostomi</taxon>
        <taxon>Actinopterygii</taxon>
        <taxon>Neopterygii</taxon>
        <taxon>Teleostei</taxon>
        <taxon>Protacanthopterygii</taxon>
        <taxon>Salmoniformes</taxon>
        <taxon>Salmonidae</taxon>
        <taxon>Salmoninae</taxon>
        <taxon>Salmo</taxon>
    </lineage>
</organism>
<keyword evidence="3" id="KW-1185">Reference proteome</keyword>
<dbReference type="Ensembl" id="ENSSTUT00000035776.1">
    <property type="protein sequence ID" value="ENSSTUP00000034240.1"/>
    <property type="gene ID" value="ENSSTUG00000014629.1"/>
</dbReference>
<sequence>IDSTATSQPAGRKREGGREKERTGEERGDGPVHHWGQASCHPGPLYQAVSEESPKNCQRLQPP</sequence>
<evidence type="ECO:0000313" key="2">
    <source>
        <dbReference type="Ensembl" id="ENSSTUP00000034240.1"/>
    </source>
</evidence>
<dbReference type="InParanoid" id="A0A673YJ05"/>
<evidence type="ECO:0000313" key="3">
    <source>
        <dbReference type="Proteomes" id="UP000472277"/>
    </source>
</evidence>
<dbReference type="Proteomes" id="UP000472277">
    <property type="component" value="Chromosome 12"/>
</dbReference>
<name>A0A673YJ05_SALTR</name>
<feature type="compositionally biased region" description="Basic and acidic residues" evidence="1">
    <location>
        <begin position="12"/>
        <end position="32"/>
    </location>
</feature>
<dbReference type="GeneTree" id="ENSGT01000000221661"/>
<feature type="region of interest" description="Disordered" evidence="1">
    <location>
        <begin position="1"/>
        <end position="63"/>
    </location>
</feature>
<evidence type="ECO:0000256" key="1">
    <source>
        <dbReference type="SAM" id="MobiDB-lite"/>
    </source>
</evidence>
<accession>A0A673YJ05</accession>